<dbReference type="Proteomes" id="UP001497535">
    <property type="component" value="Unassembled WGS sequence"/>
</dbReference>
<protein>
    <submittedName>
        <fullName evidence="1">Uncharacterized protein</fullName>
    </submittedName>
</protein>
<comment type="caution">
    <text evidence="1">The sequence shown here is derived from an EMBL/GenBank/DDBJ whole genome shotgun (WGS) entry which is preliminary data.</text>
</comment>
<dbReference type="EMBL" id="CAVMJV010000015">
    <property type="protein sequence ID" value="CAK5053239.1"/>
    <property type="molecule type" value="Genomic_DNA"/>
</dbReference>
<keyword evidence="2" id="KW-1185">Reference proteome</keyword>
<evidence type="ECO:0000313" key="1">
    <source>
        <dbReference type="EMBL" id="CAK5053239.1"/>
    </source>
</evidence>
<evidence type="ECO:0000313" key="2">
    <source>
        <dbReference type="Proteomes" id="UP001497535"/>
    </source>
</evidence>
<reference evidence="1" key="1">
    <citation type="submission" date="2023-11" db="EMBL/GenBank/DDBJ databases">
        <authorList>
            <person name="Poullet M."/>
        </authorList>
    </citation>
    <scope>NUCLEOTIDE SEQUENCE</scope>
    <source>
        <strain evidence="1">E1834</strain>
    </source>
</reference>
<gene>
    <name evidence="1" type="ORF">MENTE1834_LOCUS14071</name>
</gene>
<sequence>MASAVSPAIMFFIKLVAGQSSDKIKFISDAAKLRLYNTLSLSAMGVLFCILAVLDPRENPSICLANISFLNCVCMLIVPLLNEVIAPENEPHDWAKVLFIHGIILNLSNAFFCIFASAKPASWTLDTFNGKNKRIAAAIEQRRKRKENESGGEKRGRWNNKRGIISPIDATNNKKRINTIKIKSVELPSVY</sequence>
<name>A0ACB0YMP8_MELEN</name>
<organism evidence="1 2">
    <name type="scientific">Meloidogyne enterolobii</name>
    <name type="common">Root-knot nematode worm</name>
    <name type="synonym">Meloidogyne mayaguensis</name>
    <dbReference type="NCBI Taxonomy" id="390850"/>
    <lineage>
        <taxon>Eukaryota</taxon>
        <taxon>Metazoa</taxon>
        <taxon>Ecdysozoa</taxon>
        <taxon>Nematoda</taxon>
        <taxon>Chromadorea</taxon>
        <taxon>Rhabditida</taxon>
        <taxon>Tylenchina</taxon>
        <taxon>Tylenchomorpha</taxon>
        <taxon>Tylenchoidea</taxon>
        <taxon>Meloidogynidae</taxon>
        <taxon>Meloidogyninae</taxon>
        <taxon>Meloidogyne</taxon>
    </lineage>
</organism>
<accession>A0ACB0YMP8</accession>
<proteinExistence type="predicted"/>